<evidence type="ECO:0000313" key="2">
    <source>
        <dbReference type="Proteomes" id="UP000598996"/>
    </source>
</evidence>
<sequence length="57" mass="6266">MTALDEMSAASADLLFAALDYAVKKGVREWRDFALRLGQKLDANQQPLSLGFPGRLV</sequence>
<dbReference type="RefSeq" id="WP_203078699.1">
    <property type="nucleotide sequence ID" value="NZ_JAENHO010000027.1"/>
</dbReference>
<gene>
    <name evidence="1" type="ORF">JKJ07_48575</name>
</gene>
<organism evidence="1 2">
    <name type="scientific">Paractinoplanes lichenicola</name>
    <dbReference type="NCBI Taxonomy" id="2802976"/>
    <lineage>
        <taxon>Bacteria</taxon>
        <taxon>Bacillati</taxon>
        <taxon>Actinomycetota</taxon>
        <taxon>Actinomycetes</taxon>
        <taxon>Micromonosporales</taxon>
        <taxon>Micromonosporaceae</taxon>
        <taxon>Paractinoplanes</taxon>
    </lineage>
</organism>
<protein>
    <submittedName>
        <fullName evidence="1">Uncharacterized protein</fullName>
    </submittedName>
</protein>
<name>A0ABS1W5Z0_9ACTN</name>
<keyword evidence="2" id="KW-1185">Reference proteome</keyword>
<comment type="caution">
    <text evidence="1">The sequence shown here is derived from an EMBL/GenBank/DDBJ whole genome shotgun (WGS) entry which is preliminary data.</text>
</comment>
<evidence type="ECO:0000313" key="1">
    <source>
        <dbReference type="EMBL" id="MBL7262154.1"/>
    </source>
</evidence>
<dbReference type="Proteomes" id="UP000598996">
    <property type="component" value="Unassembled WGS sequence"/>
</dbReference>
<reference evidence="1 2" key="1">
    <citation type="submission" date="2021-01" db="EMBL/GenBank/DDBJ databases">
        <title>Actinoplanes sp. nov. LDG1-01 isolated from lichen.</title>
        <authorList>
            <person name="Saeng-In P."/>
            <person name="Phongsopitanun W."/>
            <person name="Kanchanasin P."/>
            <person name="Yuki M."/>
            <person name="Kudo T."/>
            <person name="Ohkuma M."/>
            <person name="Tanasupawat S."/>
        </authorList>
    </citation>
    <scope>NUCLEOTIDE SEQUENCE [LARGE SCALE GENOMIC DNA]</scope>
    <source>
        <strain evidence="1 2">LDG1-01</strain>
    </source>
</reference>
<accession>A0ABS1W5Z0</accession>
<proteinExistence type="predicted"/>
<dbReference type="EMBL" id="JAENHO010000027">
    <property type="protein sequence ID" value="MBL7262154.1"/>
    <property type="molecule type" value="Genomic_DNA"/>
</dbReference>